<organism evidence="1 2">
    <name type="scientific">Paraburkholderia hospita</name>
    <dbReference type="NCBI Taxonomy" id="169430"/>
    <lineage>
        <taxon>Bacteria</taxon>
        <taxon>Pseudomonadati</taxon>
        <taxon>Pseudomonadota</taxon>
        <taxon>Betaproteobacteria</taxon>
        <taxon>Burkholderiales</taxon>
        <taxon>Burkholderiaceae</taxon>
        <taxon>Paraburkholderia</taxon>
    </lineage>
</organism>
<sequence>MTGGVLLICYFGPGVAKARTPFRGVFIGHWVSNQLRPGQRPTPANDVAPTFMFMAIPAGDSTGTAGFRHGDRNCLVSFTASAVRNPPLNDPIGANLDRIQVVKGWLDRRGELQEKVYDVVWSDKRTPGADGKLLAVGNTVEVPNASYSNSIGDPELITVWRGQDFDAGLRAFYHARVIEIPTPRWTAYDAK</sequence>
<dbReference type="AlphaFoldDB" id="A0AAN1JI50"/>
<evidence type="ECO:0000313" key="1">
    <source>
        <dbReference type="EMBL" id="AUT74504.1"/>
    </source>
</evidence>
<dbReference type="Pfam" id="PF12228">
    <property type="entry name" value="DUF3604"/>
    <property type="match status" value="1"/>
</dbReference>
<gene>
    <name evidence="1" type="ORF">C2L64_40380</name>
</gene>
<dbReference type="Proteomes" id="UP000236649">
    <property type="component" value="Chromosome 3"/>
</dbReference>
<proteinExistence type="predicted"/>
<dbReference type="EMBL" id="CP026107">
    <property type="protein sequence ID" value="AUT74504.1"/>
    <property type="molecule type" value="Genomic_DNA"/>
</dbReference>
<evidence type="ECO:0000313" key="2">
    <source>
        <dbReference type="Proteomes" id="UP000236649"/>
    </source>
</evidence>
<protein>
    <submittedName>
        <fullName evidence="1">DUF3604 domain-containing protein</fullName>
    </submittedName>
</protein>
<accession>A0AAN1JI50</accession>
<reference evidence="1 2" key="1">
    <citation type="submission" date="2018-01" db="EMBL/GenBank/DDBJ databases">
        <title>Species boundaries and ecological features among Paraburkholderia terrae DSMZ17804T, P. hospita DSMZ17164T and P. caribensis DSMZ13236T.</title>
        <authorList>
            <person name="Pratama A.A."/>
        </authorList>
    </citation>
    <scope>NUCLEOTIDE SEQUENCE [LARGE SCALE GENOMIC DNA]</scope>
    <source>
        <strain evidence="1 2">DSM 17164</strain>
    </source>
</reference>
<dbReference type="InterPro" id="IPR022028">
    <property type="entry name" value="DUF3604"/>
</dbReference>
<name>A0AAN1JI50_9BURK</name>
<dbReference type="KEGG" id="phs:C2L64_40380"/>